<dbReference type="Proteomes" id="UP000245207">
    <property type="component" value="Unassembled WGS sequence"/>
</dbReference>
<feature type="compositionally biased region" description="Basic and acidic residues" evidence="3">
    <location>
        <begin position="118"/>
        <end position="135"/>
    </location>
</feature>
<dbReference type="SUPFAM" id="SSF54928">
    <property type="entry name" value="RNA-binding domain, RBD"/>
    <property type="match status" value="1"/>
</dbReference>
<dbReference type="InterPro" id="IPR012677">
    <property type="entry name" value="Nucleotide-bd_a/b_plait_sf"/>
</dbReference>
<gene>
    <name evidence="5" type="ORF">CTI12_AA519120</name>
</gene>
<dbReference type="AlphaFoldDB" id="A0A2U1L8G3"/>
<dbReference type="InterPro" id="IPR000504">
    <property type="entry name" value="RRM_dom"/>
</dbReference>
<dbReference type="PROSITE" id="PS50102">
    <property type="entry name" value="RRM"/>
    <property type="match status" value="1"/>
</dbReference>
<evidence type="ECO:0000256" key="3">
    <source>
        <dbReference type="SAM" id="MobiDB-lite"/>
    </source>
</evidence>
<dbReference type="GO" id="GO:0003723">
    <property type="term" value="F:RNA binding"/>
    <property type="evidence" value="ECO:0007669"/>
    <property type="project" value="UniProtKB-UniRule"/>
</dbReference>
<evidence type="ECO:0000313" key="6">
    <source>
        <dbReference type="Proteomes" id="UP000245207"/>
    </source>
</evidence>
<evidence type="ECO:0000313" key="5">
    <source>
        <dbReference type="EMBL" id="PWA45276.1"/>
    </source>
</evidence>
<dbReference type="Pfam" id="PF00076">
    <property type="entry name" value="RRM_1"/>
    <property type="match status" value="1"/>
</dbReference>
<evidence type="ECO:0000256" key="1">
    <source>
        <dbReference type="PROSITE-ProRule" id="PRU00176"/>
    </source>
</evidence>
<keyword evidence="2" id="KW-0175">Coiled coil</keyword>
<keyword evidence="5" id="KW-0695">RNA-directed DNA polymerase</keyword>
<sequence>MDRRRRNPIPDNVQRRITKFFVTNLPEGCSGIDLANHVRPFGQIFYLYIARKLDKGANRFGFVSMLDVKNKDEVLKNLRAIRMGEYKLWFNIARFVLEDGEINSKGDKPAPPKRGNMKAKEGEGHSYFKSGSTDKSERSFKDMLMGKSISIDEHVNAFSTLHGRALVAKMIDVDALKTIYIILNEICPGLGKVQYLGGLDVLISFDDAETAVAALEASKNVLGRFSLVRMWVGQSLGFERMAWLKVQGIPLQLLTNEVLNTVGGTFGKVVHKANLSEKDHDLSFEYVGVLIGDGKRVSEEVELKWRNHKFRVWVREELGDWIPEFTEVQVVKEDDDSVSNDSMNAEHVNDDPVDEDVPEKTTDDMLEKTVAHGDDDVSNIAATVILERIDCGNDDTYDYQSRPIMDGILNGVTDNMSFVPAPKNDDDLFGLNSLLGLNGDDPNEPEDEVGNTLDLNDHSEAMYNIDHLGNMEQVNVPSQDSHSNPEDRFHDDEIEATKVMRDKLGVDLNTCDRLIRDSIVQEGLQNESLKVVKKPKNDDDLFGLNSLLGLNGDDPNEPEDEVGNTLDLNDHSEAMYNIDHLGNMEQVNVPSQDSHSNPEDRFHDDEIEATKVMRDKLGVDLNTCDRLIRDSIVQEGLQNESMSSNISPGLVSNCWGGLGFEYEAVNAIGNSGGLLSIWDLKFLSKDVVVKDDNFLLVSGILSDGNSRINMLNVYAPQNNVEKRNLWAKILQVIQSGQGWWVVFGDFNAVREPGERKNSIFDPVCSRDFNDFVDEAGLREYSLKGMKYTYMVNRKGVCKLSRIDRMLVCDNVFNKWPNACVRALNREFSDHAPLILTLNDTNFGPKPFRWFDSWIDRPGCEEVINSVLVGWSNVGPADTNLMRKLKSLRDRLKVWVQECRLKEAEDEIRLKQEKEAMELLMEQRDLEESELWVWSECKKSLEDIELYRSRDLKQKSRVKCASLGDENTSFFHGVVNGRKAKNVIPGLEINGEWVSKPKIVKREVLRFFRQHFKKDNLFRPVIDGTGLRRISDLDGVSLKVVMGCHGSSRIWTMLPCTSSASGCWKQIVKLGEKKLWNGSSHNSYFIGVLGDGSTINFWADSWLRDEPLRLTYPHLFRLEKNKWVKVASRLQVVDDTKVLTWDWRSTPGSYDEVNELFHLLEDIYSYSWKGGIDKWLWKESEHLKDDTPDDDEFATVTGLTG</sequence>
<feature type="region of interest" description="Disordered" evidence="3">
    <location>
        <begin position="334"/>
        <end position="359"/>
    </location>
</feature>
<dbReference type="PANTHER" id="PTHR33710:SF64">
    <property type="entry name" value="ENDONUCLEASE_EXONUCLEASE_PHOSPHATASE DOMAIN-CONTAINING PROTEIN"/>
    <property type="match status" value="1"/>
</dbReference>
<dbReference type="STRING" id="35608.A0A2U1L8G3"/>
<dbReference type="Gene3D" id="3.30.70.330">
    <property type="match status" value="1"/>
</dbReference>
<protein>
    <submittedName>
        <fullName evidence="5">RNA-directed DNA polymerase, eukaryota</fullName>
    </submittedName>
</protein>
<comment type="caution">
    <text evidence="5">The sequence shown here is derived from an EMBL/GenBank/DDBJ whole genome shotgun (WGS) entry which is preliminary data.</text>
</comment>
<feature type="region of interest" description="Disordered" evidence="3">
    <location>
        <begin position="104"/>
        <end position="135"/>
    </location>
</feature>
<dbReference type="SUPFAM" id="SSF56219">
    <property type="entry name" value="DNase I-like"/>
    <property type="match status" value="1"/>
</dbReference>
<dbReference type="Gene3D" id="3.60.10.10">
    <property type="entry name" value="Endonuclease/exonuclease/phosphatase"/>
    <property type="match status" value="1"/>
</dbReference>
<feature type="coiled-coil region" evidence="2">
    <location>
        <begin position="884"/>
        <end position="929"/>
    </location>
</feature>
<evidence type="ECO:0000259" key="4">
    <source>
        <dbReference type="PROSITE" id="PS50102"/>
    </source>
</evidence>
<keyword evidence="1" id="KW-0694">RNA-binding</keyword>
<keyword evidence="5" id="KW-0808">Transferase</keyword>
<dbReference type="InterPro" id="IPR035979">
    <property type="entry name" value="RBD_domain_sf"/>
</dbReference>
<dbReference type="CDD" id="cd00590">
    <property type="entry name" value="RRM_SF"/>
    <property type="match status" value="1"/>
</dbReference>
<dbReference type="EMBL" id="PKPP01010851">
    <property type="protein sequence ID" value="PWA45276.1"/>
    <property type="molecule type" value="Genomic_DNA"/>
</dbReference>
<dbReference type="SMART" id="SM00360">
    <property type="entry name" value="RRM"/>
    <property type="match status" value="1"/>
</dbReference>
<name>A0A2U1L8G3_ARTAN</name>
<feature type="domain" description="RRM" evidence="4">
    <location>
        <begin position="18"/>
        <end position="95"/>
    </location>
</feature>
<proteinExistence type="predicted"/>
<keyword evidence="5" id="KW-0548">Nucleotidyltransferase</keyword>
<dbReference type="OrthoDB" id="786283at2759"/>
<dbReference type="GO" id="GO:0003964">
    <property type="term" value="F:RNA-directed DNA polymerase activity"/>
    <property type="evidence" value="ECO:0007669"/>
    <property type="project" value="UniProtKB-KW"/>
</dbReference>
<evidence type="ECO:0000256" key="2">
    <source>
        <dbReference type="SAM" id="Coils"/>
    </source>
</evidence>
<organism evidence="5 6">
    <name type="scientific">Artemisia annua</name>
    <name type="common">Sweet wormwood</name>
    <dbReference type="NCBI Taxonomy" id="35608"/>
    <lineage>
        <taxon>Eukaryota</taxon>
        <taxon>Viridiplantae</taxon>
        <taxon>Streptophyta</taxon>
        <taxon>Embryophyta</taxon>
        <taxon>Tracheophyta</taxon>
        <taxon>Spermatophyta</taxon>
        <taxon>Magnoliopsida</taxon>
        <taxon>eudicotyledons</taxon>
        <taxon>Gunneridae</taxon>
        <taxon>Pentapetalae</taxon>
        <taxon>asterids</taxon>
        <taxon>campanulids</taxon>
        <taxon>Asterales</taxon>
        <taxon>Asteraceae</taxon>
        <taxon>Asteroideae</taxon>
        <taxon>Anthemideae</taxon>
        <taxon>Artemisiinae</taxon>
        <taxon>Artemisia</taxon>
    </lineage>
</organism>
<keyword evidence="6" id="KW-1185">Reference proteome</keyword>
<accession>A0A2U1L8G3</accession>
<dbReference type="InterPro" id="IPR036691">
    <property type="entry name" value="Endo/exonu/phosph_ase_sf"/>
</dbReference>
<reference evidence="5 6" key="1">
    <citation type="journal article" date="2018" name="Mol. Plant">
        <title>The genome of Artemisia annua provides insight into the evolution of Asteraceae family and artemisinin biosynthesis.</title>
        <authorList>
            <person name="Shen Q."/>
            <person name="Zhang L."/>
            <person name="Liao Z."/>
            <person name="Wang S."/>
            <person name="Yan T."/>
            <person name="Shi P."/>
            <person name="Liu M."/>
            <person name="Fu X."/>
            <person name="Pan Q."/>
            <person name="Wang Y."/>
            <person name="Lv Z."/>
            <person name="Lu X."/>
            <person name="Zhang F."/>
            <person name="Jiang W."/>
            <person name="Ma Y."/>
            <person name="Chen M."/>
            <person name="Hao X."/>
            <person name="Li L."/>
            <person name="Tang Y."/>
            <person name="Lv G."/>
            <person name="Zhou Y."/>
            <person name="Sun X."/>
            <person name="Brodelius P.E."/>
            <person name="Rose J.K.C."/>
            <person name="Tang K."/>
        </authorList>
    </citation>
    <scope>NUCLEOTIDE SEQUENCE [LARGE SCALE GENOMIC DNA]</scope>
    <source>
        <strain evidence="6">cv. Huhao1</strain>
        <tissue evidence="5">Leaf</tissue>
    </source>
</reference>
<dbReference type="PANTHER" id="PTHR33710">
    <property type="entry name" value="BNAC02G09200D PROTEIN"/>
    <property type="match status" value="1"/>
</dbReference>